<feature type="non-terminal residue" evidence="2">
    <location>
        <position position="1"/>
    </location>
</feature>
<dbReference type="Proteomes" id="UP001175353">
    <property type="component" value="Unassembled WGS sequence"/>
</dbReference>
<keyword evidence="3" id="KW-1185">Reference proteome</keyword>
<protein>
    <submittedName>
        <fullName evidence="2">Uncharacterized protein</fullName>
    </submittedName>
</protein>
<comment type="caution">
    <text evidence="2">The sequence shown here is derived from an EMBL/GenBank/DDBJ whole genome shotgun (WGS) entry which is preliminary data.</text>
</comment>
<feature type="region of interest" description="Disordered" evidence="1">
    <location>
        <begin position="46"/>
        <end position="75"/>
    </location>
</feature>
<reference evidence="2" key="1">
    <citation type="submission" date="2023-06" db="EMBL/GenBank/DDBJ databases">
        <title>Black Yeasts Isolated from many extreme environments.</title>
        <authorList>
            <person name="Coleine C."/>
            <person name="Stajich J.E."/>
            <person name="Selbmann L."/>
        </authorList>
    </citation>
    <scope>NUCLEOTIDE SEQUENCE</scope>
    <source>
        <strain evidence="2">CCFEE 5200</strain>
    </source>
</reference>
<dbReference type="EMBL" id="JAUJLE010000447">
    <property type="protein sequence ID" value="KAK0956095.1"/>
    <property type="molecule type" value="Genomic_DNA"/>
</dbReference>
<accession>A0AAN6H5G1</accession>
<evidence type="ECO:0000256" key="1">
    <source>
        <dbReference type="SAM" id="MobiDB-lite"/>
    </source>
</evidence>
<organism evidence="2 3">
    <name type="scientific">Friedmanniomyces endolithicus</name>
    <dbReference type="NCBI Taxonomy" id="329885"/>
    <lineage>
        <taxon>Eukaryota</taxon>
        <taxon>Fungi</taxon>
        <taxon>Dikarya</taxon>
        <taxon>Ascomycota</taxon>
        <taxon>Pezizomycotina</taxon>
        <taxon>Dothideomycetes</taxon>
        <taxon>Dothideomycetidae</taxon>
        <taxon>Mycosphaerellales</taxon>
        <taxon>Teratosphaeriaceae</taxon>
        <taxon>Friedmanniomyces</taxon>
    </lineage>
</organism>
<sequence length="93" mass="10510">PAIGGHWKAAATGHADSTVQMHVHTDERYEERRVILYRAIVPIPQDNVKKSASRQREASRETGQPATERVLKTPVTRPWRGYLEDDFPSLGCD</sequence>
<gene>
    <name evidence="2" type="ORF">LTR91_022530</name>
</gene>
<evidence type="ECO:0000313" key="3">
    <source>
        <dbReference type="Proteomes" id="UP001175353"/>
    </source>
</evidence>
<dbReference type="AlphaFoldDB" id="A0AAN6H5G1"/>
<evidence type="ECO:0000313" key="2">
    <source>
        <dbReference type="EMBL" id="KAK0956095.1"/>
    </source>
</evidence>
<proteinExistence type="predicted"/>
<name>A0AAN6H5G1_9PEZI</name>